<keyword evidence="2" id="KW-1185">Reference proteome</keyword>
<name>A0ABZ2D292_9SPHN</name>
<organism evidence="1 2">
    <name type="scientific">Pelagerythrobacter marensis</name>
    <dbReference type="NCBI Taxonomy" id="543877"/>
    <lineage>
        <taxon>Bacteria</taxon>
        <taxon>Pseudomonadati</taxon>
        <taxon>Pseudomonadota</taxon>
        <taxon>Alphaproteobacteria</taxon>
        <taxon>Sphingomonadales</taxon>
        <taxon>Erythrobacteraceae</taxon>
        <taxon>Pelagerythrobacter</taxon>
    </lineage>
</organism>
<evidence type="ECO:0000313" key="1">
    <source>
        <dbReference type="EMBL" id="WWA47137.1"/>
    </source>
</evidence>
<accession>A0ABZ2D292</accession>
<sequence length="140" mass="14767">MRNVCLGLLSAGILAGCAPVGETPPRPATDCPVSDSRNWHAWVDRMPGPGSKATLNISGEVDLPTPGYSVSLRAGPADRAMPPGQRFALEATPPDGMVAQVVTPTEVRYRAPADYPHYREIIVGCGSTTLVTIPDVMIAE</sequence>
<proteinExistence type="predicted"/>
<dbReference type="Proteomes" id="UP001335183">
    <property type="component" value="Chromosome"/>
</dbReference>
<dbReference type="RefSeq" id="WP_338446028.1">
    <property type="nucleotide sequence ID" value="NZ_CP144918.1"/>
</dbReference>
<evidence type="ECO:0000313" key="2">
    <source>
        <dbReference type="Proteomes" id="UP001335183"/>
    </source>
</evidence>
<dbReference type="PROSITE" id="PS51257">
    <property type="entry name" value="PROKAR_LIPOPROTEIN"/>
    <property type="match status" value="1"/>
</dbReference>
<gene>
    <name evidence="1" type="ORF">V5F89_12855</name>
</gene>
<protein>
    <recommendedName>
        <fullName evidence="3">Lipoprotein</fullName>
    </recommendedName>
</protein>
<reference evidence="1 2" key="1">
    <citation type="submission" date="2024-02" db="EMBL/GenBank/DDBJ databases">
        <title>The whole genome sequence of five bacterial samples isolated from Abu Dhabi Sabkha-shore region.</title>
        <authorList>
            <person name="Sudalaimuthuasari N."/>
            <person name="Sarfraz B."/>
            <person name="Tuyisabe J.D."/>
            <person name="Mugisha Ntwali L.D.M."/>
            <person name="Ali A.I.A.A."/>
            <person name="Almansoori S.Z.A."/>
            <person name="Alajami H.S.A."/>
            <person name="Almeqbaali A.A.S."/>
            <person name="Kundu B."/>
            <person name="Saeed E.E."/>
            <person name="Sukumarinath V."/>
            <person name="Mishra A.K."/>
            <person name="Hazzouri K.M."/>
            <person name="Almaskari R."/>
            <person name="Sharma A.K."/>
            <person name="Amiri K.M.A."/>
        </authorList>
    </citation>
    <scope>NUCLEOTIDE SEQUENCE [LARGE SCALE GENOMIC DNA]</scope>
    <source>
        <strain evidence="2">kcgeb_sd</strain>
    </source>
</reference>
<evidence type="ECO:0008006" key="3">
    <source>
        <dbReference type="Google" id="ProtNLM"/>
    </source>
</evidence>
<dbReference type="EMBL" id="CP144918">
    <property type="protein sequence ID" value="WWA47137.1"/>
    <property type="molecule type" value="Genomic_DNA"/>
</dbReference>